<proteinExistence type="inferred from homology"/>
<feature type="compositionally biased region" description="Polar residues" evidence="11">
    <location>
        <begin position="1"/>
        <end position="13"/>
    </location>
</feature>
<feature type="region of interest" description="Disordered" evidence="11">
    <location>
        <begin position="1"/>
        <end position="25"/>
    </location>
</feature>
<evidence type="ECO:0000313" key="13">
    <source>
        <dbReference type="Proteomes" id="UP000244906"/>
    </source>
</evidence>
<dbReference type="GO" id="GO:0006629">
    <property type="term" value="P:lipid metabolic process"/>
    <property type="evidence" value="ECO:0007669"/>
    <property type="project" value="UniProtKB-KW"/>
</dbReference>
<evidence type="ECO:0000256" key="5">
    <source>
        <dbReference type="ARBA" id="ARBA00023315"/>
    </source>
</evidence>
<evidence type="ECO:0000256" key="2">
    <source>
        <dbReference type="ARBA" id="ARBA00022516"/>
    </source>
</evidence>
<evidence type="ECO:0000256" key="9">
    <source>
        <dbReference type="ARBA" id="ARBA00045724"/>
    </source>
</evidence>
<evidence type="ECO:0000256" key="11">
    <source>
        <dbReference type="SAM" id="MobiDB-lite"/>
    </source>
</evidence>
<evidence type="ECO:0000256" key="6">
    <source>
        <dbReference type="ARBA" id="ARBA00038095"/>
    </source>
</evidence>
<dbReference type="Proteomes" id="UP000244906">
    <property type="component" value="Unassembled WGS sequence"/>
</dbReference>
<dbReference type="InterPro" id="IPR016181">
    <property type="entry name" value="Acyl_CoA_acyltransferase"/>
</dbReference>
<dbReference type="Pfam" id="PF13444">
    <property type="entry name" value="Acetyltransf_5"/>
    <property type="match status" value="1"/>
</dbReference>
<dbReference type="AlphaFoldDB" id="A0A2V1GPY7"/>
<dbReference type="EC" id="2.3.2.30" evidence="7"/>
<keyword evidence="13" id="KW-1185">Reference proteome</keyword>
<dbReference type="GO" id="GO:0043810">
    <property type="term" value="F:ornithine-acyl [acyl carrier protein] N-acyltransferase activity"/>
    <property type="evidence" value="ECO:0007669"/>
    <property type="project" value="UniProtKB-EC"/>
</dbReference>
<evidence type="ECO:0000256" key="8">
    <source>
        <dbReference type="ARBA" id="ARBA00039866"/>
    </source>
</evidence>
<evidence type="ECO:0000256" key="7">
    <source>
        <dbReference type="ARBA" id="ARBA00039058"/>
    </source>
</evidence>
<keyword evidence="5" id="KW-0012">Acyltransferase</keyword>
<reference evidence="12 13" key="1">
    <citation type="submission" date="2018-04" db="EMBL/GenBank/DDBJ databases">
        <title>Thalassorhabdus spongiae gen. nov., sp. nov., isolated from a marine sponge in South-West Iceland.</title>
        <authorList>
            <person name="Knobloch S."/>
            <person name="Daussin A."/>
            <person name="Johannsson R."/>
            <person name="Marteinsson V.T."/>
        </authorList>
    </citation>
    <scope>NUCLEOTIDE SEQUENCE [LARGE SCALE GENOMIC DNA]</scope>
    <source>
        <strain evidence="12 13">Hp12</strain>
    </source>
</reference>
<gene>
    <name evidence="12" type="ORF">DC094_21545</name>
</gene>
<dbReference type="PANTHER" id="PTHR37323:SF1">
    <property type="entry name" value="L-ORNITHINE N(ALPHA)-ACYLTRANSFERASE"/>
    <property type="match status" value="1"/>
</dbReference>
<dbReference type="Gene3D" id="3.40.630.30">
    <property type="match status" value="1"/>
</dbReference>
<comment type="function">
    <text evidence="9">Catalyzes the first step in the biosynthesis of ornithine lipids, which are phosphorus-free membrane lipids. Catalyzes the 3-hydroxyacyl-acyl carrier protein-dependent acylation of ornithine to form lyso-ornithine lipid (LOL).</text>
</comment>
<accession>A0A2V1GPY7</accession>
<name>A0A2V1GPY7_9GAMM</name>
<dbReference type="InterPro" id="IPR052351">
    <property type="entry name" value="Ornithine_N-alpha-AT"/>
</dbReference>
<organism evidence="12 13">
    <name type="scientific">Pelagibaculum spongiae</name>
    <dbReference type="NCBI Taxonomy" id="2080658"/>
    <lineage>
        <taxon>Bacteria</taxon>
        <taxon>Pseudomonadati</taxon>
        <taxon>Pseudomonadota</taxon>
        <taxon>Gammaproteobacteria</taxon>
        <taxon>Oceanospirillales</taxon>
        <taxon>Pelagibaculum</taxon>
    </lineage>
</organism>
<sequence>MRHNQQNTLQVDASEQLPAKSLSQTSSSATQLTAIFTRDPLLIEQAQRLRHRVFSEEYGAQFDHPELDKDQFDTICDHLLVCDQQNKIIAYTRLINDQQAIEIGHFYSENEFDLQEVKALPGKKMELGRTCIHPDYRTGAGLTTLWSALTSYLVEHDYQWLFGCCSIPLDDNCHALHSTLNTLQKSTIGQSETANNYSVSPATPLPFHIERQLSQLINAEDCSNLSNKKNKTPPLLKSYLRMGAKAIGAPCWDSDFNCADIFILMNINDMPAKYLNHFARHVLLK</sequence>
<dbReference type="RefSeq" id="WP_116689192.1">
    <property type="nucleotide sequence ID" value="NZ_CAWNYD010000017.1"/>
</dbReference>
<comment type="caution">
    <text evidence="12">The sequence shown here is derived from an EMBL/GenBank/DDBJ whole genome shotgun (WGS) entry which is preliminary data.</text>
</comment>
<comment type="pathway">
    <text evidence="1">Lipid metabolism.</text>
</comment>
<dbReference type="EMBL" id="QDDL01000017">
    <property type="protein sequence ID" value="PVZ62955.1"/>
    <property type="molecule type" value="Genomic_DNA"/>
</dbReference>
<evidence type="ECO:0000313" key="12">
    <source>
        <dbReference type="EMBL" id="PVZ62955.1"/>
    </source>
</evidence>
<evidence type="ECO:0000256" key="4">
    <source>
        <dbReference type="ARBA" id="ARBA00023098"/>
    </source>
</evidence>
<keyword evidence="3" id="KW-0808">Transferase</keyword>
<evidence type="ECO:0000256" key="1">
    <source>
        <dbReference type="ARBA" id="ARBA00005189"/>
    </source>
</evidence>
<comment type="catalytic activity">
    <reaction evidence="10">
        <text>a (3R)-hydroxyacyl-[ACP] + L-ornithine = a lyso-ornithine lipid + holo-[ACP] + H(+)</text>
        <dbReference type="Rhea" id="RHEA:20633"/>
        <dbReference type="Rhea" id="RHEA-COMP:9685"/>
        <dbReference type="Rhea" id="RHEA-COMP:9945"/>
        <dbReference type="ChEBI" id="CHEBI:15378"/>
        <dbReference type="ChEBI" id="CHEBI:46911"/>
        <dbReference type="ChEBI" id="CHEBI:64479"/>
        <dbReference type="ChEBI" id="CHEBI:78827"/>
        <dbReference type="ChEBI" id="CHEBI:138482"/>
        <dbReference type="EC" id="2.3.2.30"/>
    </reaction>
    <physiologicalReaction direction="left-to-right" evidence="10">
        <dbReference type="Rhea" id="RHEA:20634"/>
    </physiologicalReaction>
</comment>
<keyword evidence="2" id="KW-0444">Lipid biosynthesis</keyword>
<dbReference type="OrthoDB" id="9787072at2"/>
<comment type="similarity">
    <text evidence="6">Belongs to the acetyltransferase family. OlsB subfamily.</text>
</comment>
<keyword evidence="4" id="KW-0443">Lipid metabolism</keyword>
<evidence type="ECO:0000256" key="3">
    <source>
        <dbReference type="ARBA" id="ARBA00022679"/>
    </source>
</evidence>
<protein>
    <recommendedName>
        <fullName evidence="8">L-ornithine N(alpha)-acyltransferase</fullName>
        <ecNumber evidence="7">2.3.2.30</ecNumber>
    </recommendedName>
</protein>
<evidence type="ECO:0000256" key="10">
    <source>
        <dbReference type="ARBA" id="ARBA00047785"/>
    </source>
</evidence>
<dbReference type="SUPFAM" id="SSF55729">
    <property type="entry name" value="Acyl-CoA N-acyltransferases (Nat)"/>
    <property type="match status" value="1"/>
</dbReference>
<dbReference type="PANTHER" id="PTHR37323">
    <property type="entry name" value="GCN5-RELATED N-ACETYLTRANSFERASE"/>
    <property type="match status" value="1"/>
</dbReference>